<keyword evidence="3" id="KW-1185">Reference proteome</keyword>
<evidence type="ECO:0000313" key="2">
    <source>
        <dbReference type="EMBL" id="UWZ33744.1"/>
    </source>
</evidence>
<name>A0ABY5YVJ6_9ACTN</name>
<proteinExistence type="predicted"/>
<sequence>MLVDGYPATALVGGAVGVDADGRGSPSVARLPPSTSAAPPMANRRSPDIPGIDRI</sequence>
<feature type="compositionally biased region" description="Basic and acidic residues" evidence="1">
    <location>
        <begin position="45"/>
        <end position="55"/>
    </location>
</feature>
<dbReference type="Proteomes" id="UP001058271">
    <property type="component" value="Chromosome"/>
</dbReference>
<reference evidence="2" key="1">
    <citation type="submission" date="2021-04" db="EMBL/GenBank/DDBJ databases">
        <title>Biosynthetic gene clusters of Dactylosporangioum roseum.</title>
        <authorList>
            <person name="Hartkoorn R.C."/>
            <person name="Beaudoing E."/>
            <person name="Hot D."/>
            <person name="Moureu S."/>
        </authorList>
    </citation>
    <scope>NUCLEOTIDE SEQUENCE</scope>
    <source>
        <strain evidence="2">NRRL B-16295</strain>
    </source>
</reference>
<dbReference type="EMBL" id="CP073721">
    <property type="protein sequence ID" value="UWZ33744.1"/>
    <property type="molecule type" value="Genomic_DNA"/>
</dbReference>
<feature type="region of interest" description="Disordered" evidence="1">
    <location>
        <begin position="17"/>
        <end position="55"/>
    </location>
</feature>
<accession>A0ABY5YVJ6</accession>
<protein>
    <submittedName>
        <fullName evidence="2">Uncharacterized protein</fullName>
    </submittedName>
</protein>
<evidence type="ECO:0000256" key="1">
    <source>
        <dbReference type="SAM" id="MobiDB-lite"/>
    </source>
</evidence>
<gene>
    <name evidence="2" type="ORF">Drose_20895</name>
</gene>
<organism evidence="2 3">
    <name type="scientific">Dactylosporangium roseum</name>
    <dbReference type="NCBI Taxonomy" id="47989"/>
    <lineage>
        <taxon>Bacteria</taxon>
        <taxon>Bacillati</taxon>
        <taxon>Actinomycetota</taxon>
        <taxon>Actinomycetes</taxon>
        <taxon>Micromonosporales</taxon>
        <taxon>Micromonosporaceae</taxon>
        <taxon>Dactylosporangium</taxon>
    </lineage>
</organism>
<evidence type="ECO:0000313" key="3">
    <source>
        <dbReference type="Proteomes" id="UP001058271"/>
    </source>
</evidence>
<dbReference type="RefSeq" id="WP_260723009.1">
    <property type="nucleotide sequence ID" value="NZ_BAAABS010000057.1"/>
</dbReference>